<dbReference type="EMBL" id="MBUA01000001">
    <property type="protein sequence ID" value="MBC6490000.1"/>
    <property type="molecule type" value="Genomic_DNA"/>
</dbReference>
<sequence>MKTAFIRLHIAVILAGFTGVLGRLITLNEGLLVWYRLLISAVTLWLLFGLKGRLQKIPFRQMAAITGVGLVAALHWVSFYGAIKYSNVSVALVCFSAIGFFTAIAEPLMLKRRPVFQEILLGLLVMAGIYIIFHFDSRYKAGIIIGLISALLGAIFPILNRQILKKVNVETLTTYELTGGFLTLSLLLPFYLNQFPTDYLVPDPSDFGWLLFLAWVCTVWAFQLSGYALKYISAFTVNLTYNLEPVYGILLAFLIYQENEMLNWNFYIGLLLIVLAVSIQMFRVYRMRNKAL</sequence>
<accession>A0ABR7M5J9</accession>
<feature type="transmembrane region" description="Helical" evidence="1">
    <location>
        <begin position="62"/>
        <end position="83"/>
    </location>
</feature>
<feature type="transmembrane region" description="Helical" evidence="1">
    <location>
        <begin position="32"/>
        <end position="50"/>
    </location>
</feature>
<evidence type="ECO:0000313" key="3">
    <source>
        <dbReference type="EMBL" id="MBC6490000.1"/>
    </source>
</evidence>
<dbReference type="Proteomes" id="UP000765802">
    <property type="component" value="Unassembled WGS sequence"/>
</dbReference>
<feature type="transmembrane region" description="Helical" evidence="1">
    <location>
        <begin position="172"/>
        <end position="192"/>
    </location>
</feature>
<organism evidence="3 4">
    <name type="scientific">Flavihumibacter stibioxidans</name>
    <dbReference type="NCBI Taxonomy" id="1834163"/>
    <lineage>
        <taxon>Bacteria</taxon>
        <taxon>Pseudomonadati</taxon>
        <taxon>Bacteroidota</taxon>
        <taxon>Chitinophagia</taxon>
        <taxon>Chitinophagales</taxon>
        <taxon>Chitinophagaceae</taxon>
        <taxon>Flavihumibacter</taxon>
    </lineage>
</organism>
<feature type="transmembrane region" description="Helical" evidence="1">
    <location>
        <begin position="115"/>
        <end position="135"/>
    </location>
</feature>
<dbReference type="PANTHER" id="PTHR22911">
    <property type="entry name" value="ACYL-MALONYL CONDENSING ENZYME-RELATED"/>
    <property type="match status" value="1"/>
</dbReference>
<feature type="domain" description="EamA" evidence="2">
    <location>
        <begin position="10"/>
        <end position="133"/>
    </location>
</feature>
<protein>
    <recommendedName>
        <fullName evidence="2">EamA domain-containing protein</fullName>
    </recommendedName>
</protein>
<dbReference type="SUPFAM" id="SSF103481">
    <property type="entry name" value="Multidrug resistance efflux transporter EmrE"/>
    <property type="match status" value="2"/>
</dbReference>
<evidence type="ECO:0000313" key="4">
    <source>
        <dbReference type="Proteomes" id="UP000765802"/>
    </source>
</evidence>
<keyword evidence="1" id="KW-0472">Membrane</keyword>
<keyword evidence="1" id="KW-1133">Transmembrane helix</keyword>
<dbReference type="InterPro" id="IPR037185">
    <property type="entry name" value="EmrE-like"/>
</dbReference>
<evidence type="ECO:0000256" key="1">
    <source>
        <dbReference type="SAM" id="Phobius"/>
    </source>
</evidence>
<dbReference type="Pfam" id="PF00892">
    <property type="entry name" value="EamA"/>
    <property type="match status" value="2"/>
</dbReference>
<feature type="transmembrane region" description="Helical" evidence="1">
    <location>
        <begin position="241"/>
        <end position="258"/>
    </location>
</feature>
<comment type="caution">
    <text evidence="3">The sequence shown here is derived from an EMBL/GenBank/DDBJ whole genome shotgun (WGS) entry which is preliminary data.</text>
</comment>
<dbReference type="PANTHER" id="PTHR22911:SF79">
    <property type="entry name" value="MOBA-LIKE NTP TRANSFERASE DOMAIN-CONTAINING PROTEIN"/>
    <property type="match status" value="1"/>
</dbReference>
<feature type="domain" description="EamA" evidence="2">
    <location>
        <begin position="141"/>
        <end position="279"/>
    </location>
</feature>
<feature type="transmembrane region" description="Helical" evidence="1">
    <location>
        <begin position="264"/>
        <end position="285"/>
    </location>
</feature>
<dbReference type="InterPro" id="IPR000620">
    <property type="entry name" value="EamA_dom"/>
</dbReference>
<keyword evidence="4" id="KW-1185">Reference proteome</keyword>
<keyword evidence="1" id="KW-0812">Transmembrane</keyword>
<dbReference type="RefSeq" id="WP_187255330.1">
    <property type="nucleotide sequence ID" value="NZ_JBHULF010000006.1"/>
</dbReference>
<reference evidence="3 4" key="1">
    <citation type="submission" date="2016-07" db="EMBL/GenBank/DDBJ databases">
        <title>Genome analysis of Flavihumibacter stibioxidans YS-17.</title>
        <authorList>
            <person name="Shi K."/>
            <person name="Han Y."/>
            <person name="Wang G."/>
        </authorList>
    </citation>
    <scope>NUCLEOTIDE SEQUENCE [LARGE SCALE GENOMIC DNA]</scope>
    <source>
        <strain evidence="3 4">YS-17</strain>
    </source>
</reference>
<gene>
    <name evidence="3" type="ORF">BC349_03400</name>
</gene>
<feature type="transmembrane region" description="Helical" evidence="1">
    <location>
        <begin position="89"/>
        <end position="108"/>
    </location>
</feature>
<feature type="transmembrane region" description="Helical" evidence="1">
    <location>
        <begin position="207"/>
        <end position="229"/>
    </location>
</feature>
<feature type="transmembrane region" description="Helical" evidence="1">
    <location>
        <begin position="141"/>
        <end position="160"/>
    </location>
</feature>
<evidence type="ECO:0000259" key="2">
    <source>
        <dbReference type="Pfam" id="PF00892"/>
    </source>
</evidence>
<name>A0ABR7M5J9_9BACT</name>
<proteinExistence type="predicted"/>